<comment type="caution">
    <text evidence="11">The sequence shown here is derived from an EMBL/GenBank/DDBJ whole genome shotgun (WGS) entry which is preliminary data.</text>
</comment>
<dbReference type="PANTHER" id="PTHR37468:SF1">
    <property type="entry name" value="SULFATE TRANSPORTER CYSZ"/>
    <property type="match status" value="1"/>
</dbReference>
<evidence type="ECO:0000256" key="3">
    <source>
        <dbReference type="ARBA" id="ARBA00022475"/>
    </source>
</evidence>
<sequence length="152" mass="16228">MAAGSGRMRRWFGEFARGFISLRHGFAFWRVRPGLMALGLVPAVIVAAVFAVLLVLLAINLDTITTWMTPFAANWWEWARVAIRVTIGVATLAGALVLVGFAFTAVTLLVGDPVYEKIWRGVEEHAGGLPRCGSPGSGAAWATPPGSCCRAS</sequence>
<keyword evidence="12" id="KW-1185">Reference proteome</keyword>
<name>A0ABQ6JTY2_9MICO</name>
<keyword evidence="6 10" id="KW-0812">Transmembrane</keyword>
<dbReference type="EMBL" id="BSVA01000001">
    <property type="protein sequence ID" value="GMA91753.1"/>
    <property type="molecule type" value="Genomic_DNA"/>
</dbReference>
<evidence type="ECO:0000256" key="7">
    <source>
        <dbReference type="ARBA" id="ARBA00022989"/>
    </source>
</evidence>
<keyword evidence="4" id="KW-0997">Cell inner membrane</keyword>
<evidence type="ECO:0000313" key="12">
    <source>
        <dbReference type="Proteomes" id="UP001157069"/>
    </source>
</evidence>
<feature type="transmembrane region" description="Helical" evidence="10">
    <location>
        <begin position="81"/>
        <end position="110"/>
    </location>
</feature>
<keyword evidence="3" id="KW-1003">Cell membrane</keyword>
<evidence type="ECO:0000256" key="1">
    <source>
        <dbReference type="ARBA" id="ARBA00004141"/>
    </source>
</evidence>
<feature type="transmembrane region" description="Helical" evidence="10">
    <location>
        <begin position="35"/>
        <end position="61"/>
    </location>
</feature>
<evidence type="ECO:0000256" key="9">
    <source>
        <dbReference type="ARBA" id="ARBA00023136"/>
    </source>
</evidence>
<comment type="subcellular location">
    <subcellularLocation>
        <location evidence="1">Membrane</location>
        <topology evidence="1">Multi-pass membrane protein</topology>
    </subcellularLocation>
</comment>
<keyword evidence="5" id="KW-0028">Amino-acid biosynthesis</keyword>
<dbReference type="InterPro" id="IPR050480">
    <property type="entry name" value="CysZ-like"/>
</dbReference>
<keyword evidence="8" id="KW-0764">Sulfate transport</keyword>
<proteinExistence type="predicted"/>
<organism evidence="11 12">
    <name type="scientific">Homoserinibacter gongjuensis</name>
    <dbReference type="NCBI Taxonomy" id="1162968"/>
    <lineage>
        <taxon>Bacteria</taxon>
        <taxon>Bacillati</taxon>
        <taxon>Actinomycetota</taxon>
        <taxon>Actinomycetes</taxon>
        <taxon>Micrococcales</taxon>
        <taxon>Microbacteriaceae</taxon>
        <taxon>Homoserinibacter</taxon>
    </lineage>
</organism>
<evidence type="ECO:0000256" key="4">
    <source>
        <dbReference type="ARBA" id="ARBA00022519"/>
    </source>
</evidence>
<keyword evidence="7 10" id="KW-1133">Transmembrane helix</keyword>
<evidence type="ECO:0000313" key="11">
    <source>
        <dbReference type="EMBL" id="GMA91753.1"/>
    </source>
</evidence>
<gene>
    <name evidence="11" type="ORF">GCM10025869_22820</name>
</gene>
<dbReference type="InterPro" id="IPR059112">
    <property type="entry name" value="CysZ/EI24"/>
</dbReference>
<reference evidence="12" key="1">
    <citation type="journal article" date="2019" name="Int. J. Syst. Evol. Microbiol.">
        <title>The Global Catalogue of Microorganisms (GCM) 10K type strain sequencing project: providing services to taxonomists for standard genome sequencing and annotation.</title>
        <authorList>
            <consortium name="The Broad Institute Genomics Platform"/>
            <consortium name="The Broad Institute Genome Sequencing Center for Infectious Disease"/>
            <person name="Wu L."/>
            <person name="Ma J."/>
        </authorList>
    </citation>
    <scope>NUCLEOTIDE SEQUENCE [LARGE SCALE GENOMIC DNA]</scope>
    <source>
        <strain evidence="12">NBRC 108755</strain>
    </source>
</reference>
<evidence type="ECO:0000256" key="8">
    <source>
        <dbReference type="ARBA" id="ARBA00023032"/>
    </source>
</evidence>
<protein>
    <submittedName>
        <fullName evidence="11">Uncharacterized protein</fullName>
    </submittedName>
</protein>
<evidence type="ECO:0000256" key="2">
    <source>
        <dbReference type="ARBA" id="ARBA00022448"/>
    </source>
</evidence>
<evidence type="ECO:0000256" key="10">
    <source>
        <dbReference type="SAM" id="Phobius"/>
    </source>
</evidence>
<dbReference type="PANTHER" id="PTHR37468">
    <property type="entry name" value="SULFATE TRANSPORTER CYSZ"/>
    <property type="match status" value="1"/>
</dbReference>
<keyword evidence="2" id="KW-0813">Transport</keyword>
<keyword evidence="9 10" id="KW-0472">Membrane</keyword>
<dbReference type="Pfam" id="PF07264">
    <property type="entry name" value="EI24"/>
    <property type="match status" value="1"/>
</dbReference>
<evidence type="ECO:0000256" key="5">
    <source>
        <dbReference type="ARBA" id="ARBA00022605"/>
    </source>
</evidence>
<dbReference type="RefSeq" id="WP_284300249.1">
    <property type="nucleotide sequence ID" value="NZ_BSVA01000001.1"/>
</dbReference>
<evidence type="ECO:0000256" key="6">
    <source>
        <dbReference type="ARBA" id="ARBA00022692"/>
    </source>
</evidence>
<dbReference type="Proteomes" id="UP001157069">
    <property type="component" value="Unassembled WGS sequence"/>
</dbReference>
<accession>A0ABQ6JTY2</accession>